<keyword evidence="3" id="KW-1185">Reference proteome</keyword>
<dbReference type="EMBL" id="JACJTU010000052">
    <property type="protein sequence ID" value="MBD2738511.1"/>
    <property type="molecule type" value="Genomic_DNA"/>
</dbReference>
<evidence type="ECO:0000313" key="2">
    <source>
        <dbReference type="EMBL" id="MBD2738511.1"/>
    </source>
</evidence>
<protein>
    <submittedName>
        <fullName evidence="2">Uncharacterized protein</fullName>
    </submittedName>
</protein>
<name>A0ABR8KIC3_9NOSO</name>
<sequence length="88" mass="8539">MSSTSANPSSNPSNSDSNLSKVITELGAAGTLTTLATQASAMGIGQVAIMTVGASAVTVSLPAVVALGAASYLGLSLGKKMVDAINRA</sequence>
<keyword evidence="1" id="KW-1133">Transmembrane helix</keyword>
<dbReference type="Proteomes" id="UP000637383">
    <property type="component" value="Unassembled WGS sequence"/>
</dbReference>
<evidence type="ECO:0000313" key="3">
    <source>
        <dbReference type="Proteomes" id="UP000637383"/>
    </source>
</evidence>
<feature type="transmembrane region" description="Helical" evidence="1">
    <location>
        <begin position="47"/>
        <end position="75"/>
    </location>
</feature>
<comment type="caution">
    <text evidence="2">The sequence shown here is derived from an EMBL/GenBank/DDBJ whole genome shotgun (WGS) entry which is preliminary data.</text>
</comment>
<keyword evidence="1" id="KW-0472">Membrane</keyword>
<dbReference type="RefSeq" id="WP_190959048.1">
    <property type="nucleotide sequence ID" value="NZ_JACJTU010000052.1"/>
</dbReference>
<keyword evidence="1" id="KW-0812">Transmembrane</keyword>
<reference evidence="2 3" key="1">
    <citation type="journal article" date="2020" name="ISME J.">
        <title>Comparative genomics reveals insights into cyanobacterial evolution and habitat adaptation.</title>
        <authorList>
            <person name="Chen M.Y."/>
            <person name="Teng W.K."/>
            <person name="Zhao L."/>
            <person name="Hu C.X."/>
            <person name="Zhou Y.K."/>
            <person name="Han B.P."/>
            <person name="Song L.R."/>
            <person name="Shu W.S."/>
        </authorList>
    </citation>
    <scope>NUCLEOTIDE SEQUENCE [LARGE SCALE GENOMIC DNA]</scope>
    <source>
        <strain evidence="2 3">FACHB-159</strain>
    </source>
</reference>
<gene>
    <name evidence="2" type="ORF">H6H03_32310</name>
</gene>
<proteinExistence type="predicted"/>
<accession>A0ABR8KIC3</accession>
<organism evidence="2 3">
    <name type="scientific">Nostoc paludosum FACHB-159</name>
    <dbReference type="NCBI Taxonomy" id="2692908"/>
    <lineage>
        <taxon>Bacteria</taxon>
        <taxon>Bacillati</taxon>
        <taxon>Cyanobacteriota</taxon>
        <taxon>Cyanophyceae</taxon>
        <taxon>Nostocales</taxon>
        <taxon>Nostocaceae</taxon>
        <taxon>Nostoc</taxon>
    </lineage>
</organism>
<evidence type="ECO:0000256" key="1">
    <source>
        <dbReference type="SAM" id="Phobius"/>
    </source>
</evidence>